<dbReference type="OrthoDB" id="10034655at2759"/>
<dbReference type="STRING" id="1358809.S7XSF6"/>
<keyword evidence="8 9" id="KW-0472">Membrane</keyword>
<comment type="subcellular location">
    <subcellularLocation>
        <location evidence="2">Golgi apparatus membrane</location>
        <topology evidence="2">Single-pass type I membrane protein</topology>
    </subcellularLocation>
</comment>
<keyword evidence="5" id="KW-0732">Signal</keyword>
<evidence type="ECO:0000256" key="6">
    <source>
        <dbReference type="ARBA" id="ARBA00022989"/>
    </source>
</evidence>
<evidence type="ECO:0000256" key="1">
    <source>
        <dbReference type="ARBA" id="ARBA00002154"/>
    </source>
</evidence>
<evidence type="ECO:0000256" key="5">
    <source>
        <dbReference type="ARBA" id="ARBA00022729"/>
    </source>
</evidence>
<gene>
    <name evidence="10" type="ORF">SLOPH_2736</name>
</gene>
<dbReference type="InterPro" id="IPR051523">
    <property type="entry name" value="KISH_domain"/>
</dbReference>
<evidence type="ECO:0000256" key="9">
    <source>
        <dbReference type="RuleBase" id="RU910717"/>
    </source>
</evidence>
<dbReference type="AlphaFoldDB" id="S7XSF6"/>
<accession>S7XSF6</accession>
<sequence>MSALFNFNSLFRLLILIICTTTYIRKLFPSMLSKQNKGVYSFFYKTSVIGERLSPYISLMAMYISMKMLKSIIF</sequence>
<dbReference type="VEuPathDB" id="MicrosporidiaDB:SLOPH_2736"/>
<evidence type="ECO:0000256" key="8">
    <source>
        <dbReference type="ARBA" id="ARBA00023136"/>
    </source>
</evidence>
<comment type="similarity">
    <text evidence="3 9">Belongs to the KISH family.</text>
</comment>
<keyword evidence="4 9" id="KW-0812">Transmembrane</keyword>
<keyword evidence="7" id="KW-0333">Golgi apparatus</keyword>
<keyword evidence="6 9" id="KW-1133">Transmembrane helix</keyword>
<dbReference type="GO" id="GO:0000139">
    <property type="term" value="C:Golgi membrane"/>
    <property type="evidence" value="ECO:0007669"/>
    <property type="project" value="UniProtKB-SubCell"/>
</dbReference>
<evidence type="ECO:0000313" key="10">
    <source>
        <dbReference type="EMBL" id="EPR78848.1"/>
    </source>
</evidence>
<feature type="transmembrane region" description="Helical" evidence="9">
    <location>
        <begin position="6"/>
        <end position="24"/>
    </location>
</feature>
<keyword evidence="11" id="KW-1185">Reference proteome</keyword>
<dbReference type="InParanoid" id="S7XSF6"/>
<dbReference type="Proteomes" id="UP000014978">
    <property type="component" value="Unassembled WGS sequence"/>
</dbReference>
<dbReference type="InterPro" id="IPR009653">
    <property type="entry name" value="Ksh1"/>
</dbReference>
<evidence type="ECO:0000256" key="3">
    <source>
        <dbReference type="ARBA" id="ARBA00008961"/>
    </source>
</evidence>
<dbReference type="FunCoup" id="S7XSF6">
    <property type="interactions" value="77"/>
</dbReference>
<dbReference type="PANTHER" id="PTHR13229">
    <property type="entry name" value="PROTEIN KISH-A"/>
    <property type="match status" value="1"/>
</dbReference>
<dbReference type="Pfam" id="PF06842">
    <property type="entry name" value="DUF1242"/>
    <property type="match status" value="1"/>
</dbReference>
<comment type="function">
    <text evidence="1 9">Involved in the early part of the secretory pathway.</text>
</comment>
<name>S7XSF6_SPRLO</name>
<reference evidence="11" key="1">
    <citation type="journal article" date="2013" name="PLoS Genet.">
        <title>The genome of Spraguea lophii and the basis of host-microsporidian interactions.</title>
        <authorList>
            <person name="Campbell S.E."/>
            <person name="Williams T.A."/>
            <person name="Yousuf A."/>
            <person name="Soanes D.M."/>
            <person name="Paszkiewicz K.H."/>
            <person name="Williams B.A.P."/>
        </authorList>
    </citation>
    <scope>NUCLEOTIDE SEQUENCE [LARGE SCALE GENOMIC DNA]</scope>
    <source>
        <strain evidence="11">42_110</strain>
    </source>
</reference>
<evidence type="ECO:0000256" key="2">
    <source>
        <dbReference type="ARBA" id="ARBA00004614"/>
    </source>
</evidence>
<evidence type="ECO:0000256" key="7">
    <source>
        <dbReference type="ARBA" id="ARBA00023034"/>
    </source>
</evidence>
<dbReference type="OMA" id="ICSCTYV"/>
<proteinExistence type="inferred from homology"/>
<dbReference type="HOGENOM" id="CLU_152663_1_0_1"/>
<evidence type="ECO:0000256" key="4">
    <source>
        <dbReference type="ARBA" id="ARBA00022692"/>
    </source>
</evidence>
<dbReference type="EMBL" id="ATCN01000526">
    <property type="protein sequence ID" value="EPR78848.1"/>
    <property type="molecule type" value="Genomic_DNA"/>
</dbReference>
<comment type="caution">
    <text evidence="10">The sequence shown here is derived from an EMBL/GenBank/DDBJ whole genome shotgun (WGS) entry which is preliminary data.</text>
</comment>
<evidence type="ECO:0000313" key="11">
    <source>
        <dbReference type="Proteomes" id="UP000014978"/>
    </source>
</evidence>
<protein>
    <recommendedName>
        <fullName evidence="9">Protein kish</fullName>
    </recommendedName>
</protein>
<organism evidence="10 11">
    <name type="scientific">Spraguea lophii (strain 42_110)</name>
    <name type="common">Microsporidian parasite</name>
    <dbReference type="NCBI Taxonomy" id="1358809"/>
    <lineage>
        <taxon>Eukaryota</taxon>
        <taxon>Fungi</taxon>
        <taxon>Fungi incertae sedis</taxon>
        <taxon>Microsporidia</taxon>
        <taxon>Spragueidae</taxon>
        <taxon>Spraguea</taxon>
    </lineage>
</organism>